<evidence type="ECO:0000256" key="6">
    <source>
        <dbReference type="ARBA" id="ARBA00023136"/>
    </source>
</evidence>
<evidence type="ECO:0000256" key="3">
    <source>
        <dbReference type="ARBA" id="ARBA00022679"/>
    </source>
</evidence>
<dbReference type="InterPro" id="IPR050321">
    <property type="entry name" value="Glycosyltr_2/OpgH_subfam"/>
</dbReference>
<gene>
    <name evidence="10" type="ORF">JZO67_005171</name>
</gene>
<dbReference type="InterPro" id="IPR029044">
    <property type="entry name" value="Nucleotide-diphossugar_trans"/>
</dbReference>
<dbReference type="SUPFAM" id="SSF53448">
    <property type="entry name" value="Nucleotide-diphospho-sugar transferases"/>
    <property type="match status" value="1"/>
</dbReference>
<keyword evidence="2" id="KW-0328">Glycosyltransferase</keyword>
<evidence type="ECO:0000256" key="7">
    <source>
        <dbReference type="SAM" id="MobiDB-lite"/>
    </source>
</evidence>
<evidence type="ECO:0000313" key="10">
    <source>
        <dbReference type="EMBL" id="MEO1773187.1"/>
    </source>
</evidence>
<evidence type="ECO:0000256" key="5">
    <source>
        <dbReference type="ARBA" id="ARBA00022989"/>
    </source>
</evidence>
<evidence type="ECO:0000259" key="9">
    <source>
        <dbReference type="Pfam" id="PF13632"/>
    </source>
</evidence>
<reference evidence="10 11" key="1">
    <citation type="submission" date="2021-03" db="EMBL/GenBank/DDBJ databases">
        <authorList>
            <person name="Gilmore M.S."/>
            <person name="Schwartzman J."/>
            <person name="Van Tyne D."/>
            <person name="Martin M."/>
            <person name="Earl A.M."/>
            <person name="Manson A.L."/>
            <person name="Straub T."/>
            <person name="Salamzade R."/>
            <person name="Saavedra J."/>
            <person name="Lebreton F."/>
            <person name="Prichula J."/>
            <person name="Schaufler K."/>
            <person name="Gaca A."/>
            <person name="Sgardioli B."/>
            <person name="Wagenaar J."/>
            <person name="Strong T."/>
        </authorList>
    </citation>
    <scope>NUCLEOTIDE SEQUENCE [LARGE SCALE GENOMIC DNA]</scope>
    <source>
        <strain evidence="10 11">665A</strain>
    </source>
</reference>
<dbReference type="InterPro" id="IPR001173">
    <property type="entry name" value="Glyco_trans_2-like"/>
</dbReference>
<dbReference type="CDD" id="cd06421">
    <property type="entry name" value="CESA_CelA_like"/>
    <property type="match status" value="1"/>
</dbReference>
<comment type="caution">
    <text evidence="10">The sequence shown here is derived from an EMBL/GenBank/DDBJ whole genome shotgun (WGS) entry which is preliminary data.</text>
</comment>
<feature type="region of interest" description="Disordered" evidence="7">
    <location>
        <begin position="646"/>
        <end position="674"/>
    </location>
</feature>
<feature type="transmembrane region" description="Helical" evidence="8">
    <location>
        <begin position="357"/>
        <end position="379"/>
    </location>
</feature>
<feature type="transmembrane region" description="Helical" evidence="8">
    <location>
        <begin position="488"/>
        <end position="510"/>
    </location>
</feature>
<dbReference type="RefSeq" id="WP_207703229.1">
    <property type="nucleotide sequence ID" value="NZ_JAFREL020000008.1"/>
</dbReference>
<evidence type="ECO:0000256" key="2">
    <source>
        <dbReference type="ARBA" id="ARBA00022676"/>
    </source>
</evidence>
<feature type="transmembrane region" description="Helical" evidence="8">
    <location>
        <begin position="32"/>
        <end position="49"/>
    </location>
</feature>
<accession>A0ABV0EZK2</accession>
<dbReference type="EMBL" id="JAFREL020000008">
    <property type="protein sequence ID" value="MEO1773187.1"/>
    <property type="molecule type" value="Genomic_DNA"/>
</dbReference>
<dbReference type="PANTHER" id="PTHR43867:SF2">
    <property type="entry name" value="CELLULOSE SYNTHASE CATALYTIC SUBUNIT A [UDP-FORMING]"/>
    <property type="match status" value="1"/>
</dbReference>
<keyword evidence="3" id="KW-0808">Transferase</keyword>
<sequence length="674" mass="78144">MQKRIKLLMIVAIVSQVIYLSYRLFFTLAVQYNLISLLISLLLFVAELTSNMQGVSDFFGQLFYKDPMNIEELPAEFFPEVDAFIITHDEDIELLQKTINGCKTMDYPDQSKVHIYLCDDGLRPAVKNICEKWDIGYIGLDPQKNKHKKAGNINHALQQTSSPLVAFLDCDMIPKSNYLKGIVPHFYQLGETDYDTYEEYQQGLIDQDYNYSLAYVQSAQDFYTFDLFQYNLYAQEELPKEQTYFFQTVNPSRNESNAPIFCGSNAIVSRKALENVDGMATDSITEDLSTSLVLLKAGYKTKAIPESYAYGMNPTAIEGLKIQRERWARGFIKSIRSHNFFTSSVALRTKLAYLHSYNYWFFPIRRLVFMFIPAFTVIFQLKIVIANPLVFLIIWGTSYMIYNLALKQSSSKKVSATYANITDHILTPLIIKGLLEELIGISQTDFLITPKTYEKQFSKYYGIVLFYLINLGLNVFAIWLLFSKYWTVMNIFSIGILAYWSLKNIIYDIFAMSFMRQRDNISKEFTMWKLSLNLKIGNSSIQTIKVNEQFIYLDKLPNEIKPDEIFTFEVGTDKYPNVQLLGRTNLKKKNGVYELTILNKSDEDYYRYLNILHDQDTTYINSEKNARFWVRVFLLNLMNLLTPRKEDKSSEDSLSDNSVLQRRSDDTNSSAPIN</sequence>
<proteinExistence type="predicted"/>
<name>A0ABV0EZK2_9ENTE</name>
<evidence type="ECO:0000313" key="11">
    <source>
        <dbReference type="Proteomes" id="UP000664357"/>
    </source>
</evidence>
<feature type="transmembrane region" description="Helical" evidence="8">
    <location>
        <begin position="385"/>
        <end position="405"/>
    </location>
</feature>
<evidence type="ECO:0000256" key="1">
    <source>
        <dbReference type="ARBA" id="ARBA00004141"/>
    </source>
</evidence>
<organism evidence="10 11">
    <name type="scientific">Candidatus Enterococcus ferrettii</name>
    <dbReference type="NCBI Taxonomy" id="2815324"/>
    <lineage>
        <taxon>Bacteria</taxon>
        <taxon>Bacillati</taxon>
        <taxon>Bacillota</taxon>
        <taxon>Bacilli</taxon>
        <taxon>Lactobacillales</taxon>
        <taxon>Enterococcaceae</taxon>
        <taxon>Enterococcus</taxon>
    </lineage>
</organism>
<feature type="transmembrane region" description="Helical" evidence="8">
    <location>
        <begin position="7"/>
        <end position="26"/>
    </location>
</feature>
<comment type="subcellular location">
    <subcellularLocation>
        <location evidence="1">Membrane</location>
        <topology evidence="1">Multi-pass membrane protein</topology>
    </subcellularLocation>
</comment>
<keyword evidence="5 8" id="KW-1133">Transmembrane helix</keyword>
<evidence type="ECO:0000256" key="8">
    <source>
        <dbReference type="SAM" id="Phobius"/>
    </source>
</evidence>
<dbReference type="PANTHER" id="PTHR43867">
    <property type="entry name" value="CELLULOSE SYNTHASE CATALYTIC SUBUNIT A [UDP-FORMING]"/>
    <property type="match status" value="1"/>
</dbReference>
<protein>
    <submittedName>
        <fullName evidence="10">Cellulose synthase (UDP-forming)</fullName>
    </submittedName>
</protein>
<feature type="transmembrane region" description="Helical" evidence="8">
    <location>
        <begin position="460"/>
        <end position="482"/>
    </location>
</feature>
<keyword evidence="11" id="KW-1185">Reference proteome</keyword>
<dbReference type="Gene3D" id="3.90.550.10">
    <property type="entry name" value="Spore Coat Polysaccharide Biosynthesis Protein SpsA, Chain A"/>
    <property type="match status" value="1"/>
</dbReference>
<evidence type="ECO:0000256" key="4">
    <source>
        <dbReference type="ARBA" id="ARBA00022692"/>
    </source>
</evidence>
<dbReference type="Pfam" id="PF13632">
    <property type="entry name" value="Glyco_trans_2_3"/>
    <property type="match status" value="1"/>
</dbReference>
<keyword evidence="4 8" id="KW-0812">Transmembrane</keyword>
<reference evidence="10 11" key="2">
    <citation type="submission" date="2024-02" db="EMBL/GenBank/DDBJ databases">
        <title>The Genome Sequence of Enterococcus sp. DIV0159.</title>
        <authorList>
            <person name="Earl A."/>
            <person name="Manson A."/>
            <person name="Gilmore M."/>
            <person name="Sanders J."/>
            <person name="Shea T."/>
            <person name="Howe W."/>
            <person name="Livny J."/>
            <person name="Cuomo C."/>
            <person name="Neafsey D."/>
            <person name="Birren B."/>
        </authorList>
    </citation>
    <scope>NUCLEOTIDE SEQUENCE [LARGE SCALE GENOMIC DNA]</scope>
    <source>
        <strain evidence="10 11">665A</strain>
    </source>
</reference>
<dbReference type="Proteomes" id="UP000664357">
    <property type="component" value="Unassembled WGS sequence"/>
</dbReference>
<keyword evidence="6 8" id="KW-0472">Membrane</keyword>
<feature type="domain" description="Glycosyltransferase 2-like" evidence="9">
    <location>
        <begin position="165"/>
        <end position="377"/>
    </location>
</feature>